<evidence type="ECO:0000256" key="1">
    <source>
        <dbReference type="SAM" id="Phobius"/>
    </source>
</evidence>
<keyword evidence="1" id="KW-0472">Membrane</keyword>
<feature type="transmembrane region" description="Helical" evidence="1">
    <location>
        <begin position="103"/>
        <end position="121"/>
    </location>
</feature>
<accession>A0A8E0S250</accession>
<dbReference type="Proteomes" id="UP000728185">
    <property type="component" value="Unassembled WGS sequence"/>
</dbReference>
<proteinExistence type="predicted"/>
<dbReference type="InterPro" id="IPR036543">
    <property type="entry name" value="Guanylate-bd_C_sf"/>
</dbReference>
<name>A0A8E0S250_9TREM</name>
<reference evidence="2" key="1">
    <citation type="submission" date="2019-05" db="EMBL/GenBank/DDBJ databases">
        <title>Annotation for the trematode Fasciolopsis buski.</title>
        <authorList>
            <person name="Choi Y.-J."/>
        </authorList>
    </citation>
    <scope>NUCLEOTIDE SEQUENCE</scope>
    <source>
        <strain evidence="2">HT</strain>
        <tissue evidence="2">Whole worm</tissue>
    </source>
</reference>
<dbReference type="OrthoDB" id="6270517at2759"/>
<dbReference type="AlphaFoldDB" id="A0A8E0S250"/>
<feature type="transmembrane region" description="Helical" evidence="1">
    <location>
        <begin position="76"/>
        <end position="97"/>
    </location>
</feature>
<dbReference type="EMBL" id="LUCM01001615">
    <property type="protein sequence ID" value="KAA0198598.1"/>
    <property type="molecule type" value="Genomic_DNA"/>
</dbReference>
<protein>
    <submittedName>
        <fullName evidence="2">Atlastin-1 (GTP-binding protein 3)</fullName>
    </submittedName>
</protein>
<comment type="caution">
    <text evidence="2">The sequence shown here is derived from an EMBL/GenBank/DDBJ whole genome shotgun (WGS) entry which is preliminary data.</text>
</comment>
<feature type="non-terminal residue" evidence="2">
    <location>
        <position position="147"/>
    </location>
</feature>
<keyword evidence="1" id="KW-0812">Transmembrane</keyword>
<gene>
    <name evidence="2" type="ORF">FBUS_09582</name>
</gene>
<dbReference type="Gene3D" id="1.20.58.420">
    <property type="entry name" value="AHSP"/>
    <property type="match status" value="1"/>
</dbReference>
<dbReference type="GO" id="GO:0003924">
    <property type="term" value="F:GTPase activity"/>
    <property type="evidence" value="ECO:0007669"/>
    <property type="project" value="InterPro"/>
</dbReference>
<sequence length="147" mass="16516">VCGPEKPYVNPHDLEAAHTRAFNAALEKFNGIRKMGGESFAAIYLERLKSQLQQLANEYRVANTNKNIFQNFRTPAVFAVMLFIFYVITGISEFIGLSSVTNMLLVPFYMALVTLFTWLFLNYTGRAPEVAQAIDNTADIVVQKVSL</sequence>
<dbReference type="SUPFAM" id="SSF48340">
    <property type="entry name" value="Interferon-induced guanylate-binding protein 1 (GBP1), C-terminal domain"/>
    <property type="match status" value="1"/>
</dbReference>
<evidence type="ECO:0000313" key="3">
    <source>
        <dbReference type="Proteomes" id="UP000728185"/>
    </source>
</evidence>
<keyword evidence="3" id="KW-1185">Reference proteome</keyword>
<evidence type="ECO:0000313" key="2">
    <source>
        <dbReference type="EMBL" id="KAA0198598.1"/>
    </source>
</evidence>
<keyword evidence="1" id="KW-1133">Transmembrane helix</keyword>
<dbReference type="GO" id="GO:0005525">
    <property type="term" value="F:GTP binding"/>
    <property type="evidence" value="ECO:0007669"/>
    <property type="project" value="InterPro"/>
</dbReference>
<organism evidence="2 3">
    <name type="scientific">Fasciolopsis buskii</name>
    <dbReference type="NCBI Taxonomy" id="27845"/>
    <lineage>
        <taxon>Eukaryota</taxon>
        <taxon>Metazoa</taxon>
        <taxon>Spiralia</taxon>
        <taxon>Lophotrochozoa</taxon>
        <taxon>Platyhelminthes</taxon>
        <taxon>Trematoda</taxon>
        <taxon>Digenea</taxon>
        <taxon>Plagiorchiida</taxon>
        <taxon>Echinostomata</taxon>
        <taxon>Echinostomatoidea</taxon>
        <taxon>Fasciolidae</taxon>
        <taxon>Fasciolopsis</taxon>
    </lineage>
</organism>